<dbReference type="RefSeq" id="WP_188825117.1">
    <property type="nucleotide sequence ID" value="NZ_BMHH01000013.1"/>
</dbReference>
<keyword evidence="2" id="KW-1185">Reference proteome</keyword>
<comment type="caution">
    <text evidence="1">The sequence shown here is derived from an EMBL/GenBank/DDBJ whole genome shotgun (WGS) entry which is preliminary data.</text>
</comment>
<gene>
    <name evidence="1" type="ORF">GCM10011491_31220</name>
</gene>
<sequence>MAVLPDYTSGTITLANGSTAVTGTGTMFQTAAFRAGDTLQIQNLTAVIASVDSNTKLTLTVPWTGTSLTNAPYRARYLPDGARVTAETTTLIELLGNGNLEALAALTLAEGSYLRATGPGAMEAVDGKNLDALRSLSLVADKLPYASAQDTLDLTDFTASARALINLSGTAANGTIPVITGTGASAVRPIVGTVSQVGGIPTGALFEVGSNANGSYLRLPGGWQVCLYTITMPAQAINTSVAVPWTYPAAFVVKPYLKYSVNYPAAVASDVGTQADNGVYWEAPPDTGAAYAALTSFSYRSAVIGPVVYTVTAEGRWY</sequence>
<evidence type="ECO:0008006" key="3">
    <source>
        <dbReference type="Google" id="ProtNLM"/>
    </source>
</evidence>
<dbReference type="EMBL" id="BMHH01000013">
    <property type="protein sequence ID" value="GGB00785.1"/>
    <property type="molecule type" value="Genomic_DNA"/>
</dbReference>
<proteinExistence type="predicted"/>
<evidence type="ECO:0000313" key="2">
    <source>
        <dbReference type="Proteomes" id="UP000646478"/>
    </source>
</evidence>
<dbReference type="Proteomes" id="UP000646478">
    <property type="component" value="Unassembled WGS sequence"/>
</dbReference>
<reference evidence="1" key="1">
    <citation type="journal article" date="2014" name="Int. J. Syst. Evol. Microbiol.">
        <title>Complete genome sequence of Corynebacterium casei LMG S-19264T (=DSM 44701T), isolated from a smear-ripened cheese.</title>
        <authorList>
            <consortium name="US DOE Joint Genome Institute (JGI-PGF)"/>
            <person name="Walter F."/>
            <person name="Albersmeier A."/>
            <person name="Kalinowski J."/>
            <person name="Ruckert C."/>
        </authorList>
    </citation>
    <scope>NUCLEOTIDE SEQUENCE</scope>
    <source>
        <strain evidence="1">CGMCC 1.15082</strain>
    </source>
</reference>
<organism evidence="1 2">
    <name type="scientific">Brucella endophytica</name>
    <dbReference type="NCBI Taxonomy" id="1963359"/>
    <lineage>
        <taxon>Bacteria</taxon>
        <taxon>Pseudomonadati</taxon>
        <taxon>Pseudomonadota</taxon>
        <taxon>Alphaproteobacteria</taxon>
        <taxon>Hyphomicrobiales</taxon>
        <taxon>Brucellaceae</taxon>
        <taxon>Brucella/Ochrobactrum group</taxon>
        <taxon>Brucella</taxon>
    </lineage>
</organism>
<accession>A0A916SKG0</accession>
<reference evidence="1" key="2">
    <citation type="submission" date="2020-09" db="EMBL/GenBank/DDBJ databases">
        <authorList>
            <person name="Sun Q."/>
            <person name="Zhou Y."/>
        </authorList>
    </citation>
    <scope>NUCLEOTIDE SEQUENCE</scope>
    <source>
        <strain evidence="1">CGMCC 1.15082</strain>
    </source>
</reference>
<dbReference type="AlphaFoldDB" id="A0A916SKG0"/>
<protein>
    <recommendedName>
        <fullName evidence="3">Tail fiber protein</fullName>
    </recommendedName>
</protein>
<evidence type="ECO:0000313" key="1">
    <source>
        <dbReference type="EMBL" id="GGB00785.1"/>
    </source>
</evidence>
<name>A0A916SKG0_9HYPH</name>